<evidence type="ECO:0000256" key="2">
    <source>
        <dbReference type="ARBA" id="ARBA00009437"/>
    </source>
</evidence>
<comment type="similarity">
    <text evidence="2">Belongs to the LysR transcriptional regulatory family.</text>
</comment>
<keyword evidence="3" id="KW-0805">Transcription regulation</keyword>
<name>A0A837CKC0_9BRAD</name>
<evidence type="ECO:0000259" key="6">
    <source>
        <dbReference type="PROSITE" id="PS50931"/>
    </source>
</evidence>
<dbReference type="Gene3D" id="3.40.190.290">
    <property type="match status" value="1"/>
</dbReference>
<dbReference type="SUPFAM" id="SSF53850">
    <property type="entry name" value="Periplasmic binding protein-like II"/>
    <property type="match status" value="1"/>
</dbReference>
<evidence type="ECO:0000256" key="4">
    <source>
        <dbReference type="ARBA" id="ARBA00023125"/>
    </source>
</evidence>
<comment type="function">
    <text evidence="1">NodD regulates the expression of the nodABCFE genes which encode other nodulation proteins. NodD is also a negative regulator of its own expression. Binds flavonoids as inducers.</text>
</comment>
<reference evidence="7 8" key="1">
    <citation type="journal article" date="2014" name="BMC Genomics">
        <title>Comparative genomics of Bradyrhizobium japonicum CPAC 15 and Bradyrhizobium diazoefficiens CPAC 7: elite model strains for understanding symbiotic performance with soybean.</title>
        <authorList>
            <person name="Siqueira A.F."/>
            <person name="Ormeno-Orrillo E."/>
            <person name="Souza R.C."/>
            <person name="Rodrigues E.P."/>
            <person name="Almeida L.G."/>
            <person name="Barcellos F.G."/>
            <person name="Batista J.S."/>
            <person name="Nakatami A.S."/>
            <person name="Martinez-Romero E."/>
            <person name="Vasconcelos A.T."/>
            <person name="Hungria M."/>
        </authorList>
    </citation>
    <scope>NUCLEOTIDE SEQUENCE [LARGE SCALE GENOMIC DNA]</scope>
    <source>
        <strain evidence="7 8">SEMIA 5080</strain>
    </source>
</reference>
<dbReference type="PANTHER" id="PTHR30537:SF5">
    <property type="entry name" value="HTH-TYPE TRANSCRIPTIONAL ACTIVATOR TTDR-RELATED"/>
    <property type="match status" value="1"/>
</dbReference>
<dbReference type="InterPro" id="IPR036388">
    <property type="entry name" value="WH-like_DNA-bd_sf"/>
</dbReference>
<sequence>MIGSPFPTHDTCDDNSRRCGHIISLFGRIALASLADYATFLAVIDEGSLTFAATRLGRSLQSVSRSLARLEDDLGVELVSRTTRRLHPTPAGLEFAGRIRLALTTIDAAREDLLASDRRLAGTIRIGTSSLFGPEFVTPVLSQFLARNPEIDLELVLSDERVDLVAEKLDFAVRIGNLPDSNLRTRRIGGLSWAVFASPAYLAAHGRPEHPQELSRHECVLRASDDDRWAFGGNKKRIEVHGRFRSESAAARNAAVASGFGIGLAPLWQVRRLIDQGIVEQILVGHEPPPIPLQIVWPTRGAGAMPRRVRAAIDFLVARLSALRI</sequence>
<dbReference type="Proteomes" id="UP000024900">
    <property type="component" value="Unassembled WGS sequence"/>
</dbReference>
<dbReference type="SUPFAM" id="SSF46785">
    <property type="entry name" value="Winged helix' DNA-binding domain"/>
    <property type="match status" value="1"/>
</dbReference>
<gene>
    <name evidence="7" type="ORF">BJA5080_04508</name>
</gene>
<dbReference type="InterPro" id="IPR058163">
    <property type="entry name" value="LysR-type_TF_proteobact-type"/>
</dbReference>
<evidence type="ECO:0000256" key="1">
    <source>
        <dbReference type="ARBA" id="ARBA00003502"/>
    </source>
</evidence>
<keyword evidence="5" id="KW-0804">Transcription</keyword>
<dbReference type="GO" id="GO:0043565">
    <property type="term" value="F:sequence-specific DNA binding"/>
    <property type="evidence" value="ECO:0007669"/>
    <property type="project" value="TreeGrafter"/>
</dbReference>
<dbReference type="Gene3D" id="1.10.10.10">
    <property type="entry name" value="Winged helix-like DNA-binding domain superfamily/Winged helix DNA-binding domain"/>
    <property type="match status" value="1"/>
</dbReference>
<feature type="domain" description="HTH lysR-type" evidence="6">
    <location>
        <begin position="39"/>
        <end position="89"/>
    </location>
</feature>
<accession>A0A837CKC0</accession>
<comment type="caution">
    <text evidence="7">The sequence shown here is derived from an EMBL/GenBank/DDBJ whole genome shotgun (WGS) entry which is preliminary data.</text>
</comment>
<keyword evidence="4" id="KW-0238">DNA-binding</keyword>
<organism evidence="7 8">
    <name type="scientific">Bradyrhizobium diazoefficiens SEMIA 5080</name>
    <dbReference type="NCBI Taxonomy" id="754504"/>
    <lineage>
        <taxon>Bacteria</taxon>
        <taxon>Pseudomonadati</taxon>
        <taxon>Pseudomonadota</taxon>
        <taxon>Alphaproteobacteria</taxon>
        <taxon>Hyphomicrobiales</taxon>
        <taxon>Nitrobacteraceae</taxon>
        <taxon>Bradyrhizobium</taxon>
    </lineage>
</organism>
<evidence type="ECO:0000256" key="5">
    <source>
        <dbReference type="ARBA" id="ARBA00023163"/>
    </source>
</evidence>
<dbReference type="Pfam" id="PF00126">
    <property type="entry name" value="HTH_1"/>
    <property type="match status" value="1"/>
</dbReference>
<dbReference type="Pfam" id="PF03466">
    <property type="entry name" value="LysR_substrate"/>
    <property type="match status" value="1"/>
</dbReference>
<dbReference type="InterPro" id="IPR036390">
    <property type="entry name" value="WH_DNA-bd_sf"/>
</dbReference>
<dbReference type="InterPro" id="IPR000847">
    <property type="entry name" value="LysR_HTH_N"/>
</dbReference>
<dbReference type="CDD" id="cd08422">
    <property type="entry name" value="PBP2_CrgA_like"/>
    <property type="match status" value="1"/>
</dbReference>
<dbReference type="PROSITE" id="PS50931">
    <property type="entry name" value="HTH_LYSR"/>
    <property type="match status" value="1"/>
</dbReference>
<proteinExistence type="inferred from homology"/>
<evidence type="ECO:0000256" key="3">
    <source>
        <dbReference type="ARBA" id="ARBA00023015"/>
    </source>
</evidence>
<dbReference type="GO" id="GO:0003700">
    <property type="term" value="F:DNA-binding transcription factor activity"/>
    <property type="evidence" value="ECO:0007669"/>
    <property type="project" value="InterPro"/>
</dbReference>
<protein>
    <submittedName>
        <fullName evidence="7">Putative transcriptional regulator, LysR family</fullName>
    </submittedName>
</protein>
<evidence type="ECO:0000313" key="8">
    <source>
        <dbReference type="Proteomes" id="UP000024900"/>
    </source>
</evidence>
<dbReference type="GO" id="GO:0006351">
    <property type="term" value="P:DNA-templated transcription"/>
    <property type="evidence" value="ECO:0007669"/>
    <property type="project" value="TreeGrafter"/>
</dbReference>
<dbReference type="AlphaFoldDB" id="A0A837CKC0"/>
<evidence type="ECO:0000313" key="7">
    <source>
        <dbReference type="EMBL" id="KGJ69729.1"/>
    </source>
</evidence>
<dbReference type="PANTHER" id="PTHR30537">
    <property type="entry name" value="HTH-TYPE TRANSCRIPTIONAL REGULATOR"/>
    <property type="match status" value="1"/>
</dbReference>
<dbReference type="InterPro" id="IPR005119">
    <property type="entry name" value="LysR_subst-bd"/>
</dbReference>
<dbReference type="EMBL" id="ADOU02000004">
    <property type="protein sequence ID" value="KGJ69729.1"/>
    <property type="molecule type" value="Genomic_DNA"/>
</dbReference>